<accession>A0A367E9J5</accession>
<evidence type="ECO:0000313" key="1">
    <source>
        <dbReference type="EMBL" id="RCG14681.1"/>
    </source>
</evidence>
<dbReference type="AlphaFoldDB" id="A0A367E9J5"/>
<dbReference type="EMBL" id="QOIM01000042">
    <property type="protein sequence ID" value="RCG14681.1"/>
    <property type="molecule type" value="Genomic_DNA"/>
</dbReference>
<keyword evidence="2" id="KW-1185">Reference proteome</keyword>
<name>A0A367E9J5_9ACTN</name>
<sequence>MSERVSATARAARAAGRALRDAGRAVGRSLRDAGRAAGAAYAAVRSSFRATGAELRRALFGAPRSREREPLP</sequence>
<organism evidence="1 2">
    <name type="scientific">Streptomyces reniochalinae</name>
    <dbReference type="NCBI Taxonomy" id="2250578"/>
    <lineage>
        <taxon>Bacteria</taxon>
        <taxon>Bacillati</taxon>
        <taxon>Actinomycetota</taxon>
        <taxon>Actinomycetes</taxon>
        <taxon>Kitasatosporales</taxon>
        <taxon>Streptomycetaceae</taxon>
        <taxon>Streptomyces</taxon>
    </lineage>
</organism>
<dbReference type="Proteomes" id="UP000253507">
    <property type="component" value="Unassembled WGS sequence"/>
</dbReference>
<comment type="caution">
    <text evidence="1">The sequence shown here is derived from an EMBL/GenBank/DDBJ whole genome shotgun (WGS) entry which is preliminary data.</text>
</comment>
<reference evidence="1 2" key="1">
    <citation type="submission" date="2018-06" db="EMBL/GenBank/DDBJ databases">
        <title>Streptomyces reniochalinae sp. nov. and Streptomyces diacarnus sp. nov. from marine sponges.</title>
        <authorList>
            <person name="Li L."/>
        </authorList>
    </citation>
    <scope>NUCLEOTIDE SEQUENCE [LARGE SCALE GENOMIC DNA]</scope>
    <source>
        <strain evidence="1 2">LHW50302</strain>
    </source>
</reference>
<proteinExistence type="predicted"/>
<evidence type="ECO:0000313" key="2">
    <source>
        <dbReference type="Proteomes" id="UP000253507"/>
    </source>
</evidence>
<dbReference type="RefSeq" id="WP_114018246.1">
    <property type="nucleotide sequence ID" value="NZ_QOIM01000042.1"/>
</dbReference>
<protein>
    <submittedName>
        <fullName evidence="1">Uncharacterized protein</fullName>
    </submittedName>
</protein>
<gene>
    <name evidence="1" type="ORF">DQ392_26560</name>
</gene>